<feature type="region of interest" description="Disordered" evidence="1">
    <location>
        <begin position="1"/>
        <end position="159"/>
    </location>
</feature>
<feature type="compositionally biased region" description="Polar residues" evidence="1">
    <location>
        <begin position="97"/>
        <end position="126"/>
    </location>
</feature>
<accession>A0A1R0H9G9</accession>
<gene>
    <name evidence="2" type="ORF">AYI68_g57</name>
</gene>
<dbReference type="AlphaFoldDB" id="A0A1R0H9G9"/>
<evidence type="ECO:0000313" key="2">
    <source>
        <dbReference type="EMBL" id="OLY85747.1"/>
    </source>
</evidence>
<dbReference type="Proteomes" id="UP000187455">
    <property type="component" value="Unassembled WGS sequence"/>
</dbReference>
<keyword evidence="3" id="KW-1185">Reference proteome</keyword>
<feature type="compositionally biased region" description="Polar residues" evidence="1">
    <location>
        <begin position="148"/>
        <end position="159"/>
    </location>
</feature>
<sequence length="159" mass="16401">MSENSASISNPVSQALQPACTENSIDDSSSSKRKHDEALGTSEDGCNSAAGSSSISSVDVQGKSLDASDNSAQTPEKDDSSIQNGSEKKTSQERISSDSTSPAAANLADSSHPQSESSVAQDSSETVSKRAEKHTEAAPQPKKKKILSSGNNLSSSAKR</sequence>
<feature type="compositionally biased region" description="Low complexity" evidence="1">
    <location>
        <begin position="48"/>
        <end position="57"/>
    </location>
</feature>
<name>A0A1R0H9G9_9FUNG</name>
<evidence type="ECO:0000313" key="3">
    <source>
        <dbReference type="Proteomes" id="UP000187455"/>
    </source>
</evidence>
<feature type="compositionally biased region" description="Basic and acidic residues" evidence="1">
    <location>
        <begin position="127"/>
        <end position="136"/>
    </location>
</feature>
<evidence type="ECO:0000256" key="1">
    <source>
        <dbReference type="SAM" id="MobiDB-lite"/>
    </source>
</evidence>
<feature type="compositionally biased region" description="Polar residues" evidence="1">
    <location>
        <begin position="1"/>
        <end position="28"/>
    </location>
</feature>
<reference evidence="2 3" key="1">
    <citation type="journal article" date="2016" name="Mol. Biol. Evol.">
        <title>Genome-Wide Survey of Gut Fungi (Harpellales) Reveals the First Horizontally Transferred Ubiquitin Gene from a Mosquito Host.</title>
        <authorList>
            <person name="Wang Y."/>
            <person name="White M.M."/>
            <person name="Kvist S."/>
            <person name="Moncalvo J.M."/>
        </authorList>
    </citation>
    <scope>NUCLEOTIDE SEQUENCE [LARGE SCALE GENOMIC DNA]</scope>
    <source>
        <strain evidence="2 3">ALG-7-W6</strain>
    </source>
</reference>
<feature type="compositionally biased region" description="Basic and acidic residues" evidence="1">
    <location>
        <begin position="75"/>
        <end position="96"/>
    </location>
</feature>
<dbReference type="EMBL" id="LSSL01000010">
    <property type="protein sequence ID" value="OLY85747.1"/>
    <property type="molecule type" value="Genomic_DNA"/>
</dbReference>
<proteinExistence type="predicted"/>
<comment type="caution">
    <text evidence="2">The sequence shown here is derived from an EMBL/GenBank/DDBJ whole genome shotgun (WGS) entry which is preliminary data.</text>
</comment>
<protein>
    <submittedName>
        <fullName evidence="2">Uncharacterized protein</fullName>
    </submittedName>
</protein>
<organism evidence="2 3">
    <name type="scientific">Smittium mucronatum</name>
    <dbReference type="NCBI Taxonomy" id="133383"/>
    <lineage>
        <taxon>Eukaryota</taxon>
        <taxon>Fungi</taxon>
        <taxon>Fungi incertae sedis</taxon>
        <taxon>Zoopagomycota</taxon>
        <taxon>Kickxellomycotina</taxon>
        <taxon>Harpellomycetes</taxon>
        <taxon>Harpellales</taxon>
        <taxon>Legeriomycetaceae</taxon>
        <taxon>Smittium</taxon>
    </lineage>
</organism>